<dbReference type="PANTHER" id="PTHR13720:SF33">
    <property type="entry name" value="HELP DOMAIN-CONTAINING PROTEIN"/>
    <property type="match status" value="1"/>
</dbReference>
<protein>
    <submittedName>
        <fullName evidence="5">WD_REPEATS_REGION domain-containing protein</fullName>
    </submittedName>
</protein>
<dbReference type="InterPro" id="IPR036322">
    <property type="entry name" value="WD40_repeat_dom_sf"/>
</dbReference>
<feature type="domain" description="EML-like first beta-propeller" evidence="4">
    <location>
        <begin position="162"/>
        <end position="489"/>
    </location>
</feature>
<dbReference type="AlphaFoldDB" id="A0A699YP95"/>
<gene>
    <name evidence="5" type="ORF">HaLaN_07346</name>
</gene>
<dbReference type="Gene3D" id="2.130.10.10">
    <property type="entry name" value="YVTN repeat-like/Quinoprotein amine dehydrogenase"/>
    <property type="match status" value="1"/>
</dbReference>
<dbReference type="GO" id="GO:0008017">
    <property type="term" value="F:microtubule binding"/>
    <property type="evidence" value="ECO:0007669"/>
    <property type="project" value="TreeGrafter"/>
</dbReference>
<keyword evidence="2" id="KW-0677">Repeat</keyword>
<dbReference type="InterPro" id="IPR011992">
    <property type="entry name" value="EF-hand-dom_pair"/>
</dbReference>
<dbReference type="PROSITE" id="PS50082">
    <property type="entry name" value="WD_REPEATS_2"/>
    <property type="match status" value="1"/>
</dbReference>
<dbReference type="Pfam" id="PF03451">
    <property type="entry name" value="HELP"/>
    <property type="match status" value="1"/>
</dbReference>
<proteinExistence type="predicted"/>
<dbReference type="SUPFAM" id="SSF50978">
    <property type="entry name" value="WD40 repeat-like"/>
    <property type="match status" value="1"/>
</dbReference>
<dbReference type="InterPro" id="IPR050630">
    <property type="entry name" value="WD_repeat_EMAP"/>
</dbReference>
<evidence type="ECO:0000256" key="1">
    <source>
        <dbReference type="ARBA" id="ARBA00022574"/>
    </source>
</evidence>
<keyword evidence="1 3" id="KW-0853">WD repeat</keyword>
<evidence type="ECO:0000259" key="4">
    <source>
        <dbReference type="Pfam" id="PF23409"/>
    </source>
</evidence>
<comment type="caution">
    <text evidence="5">The sequence shown here is derived from an EMBL/GenBank/DDBJ whole genome shotgun (WGS) entry which is preliminary data.</text>
</comment>
<dbReference type="Gene3D" id="1.10.238.10">
    <property type="entry name" value="EF-hand"/>
    <property type="match status" value="1"/>
</dbReference>
<reference evidence="5 6" key="1">
    <citation type="submission" date="2020-02" db="EMBL/GenBank/DDBJ databases">
        <title>Draft genome sequence of Haematococcus lacustris strain NIES-144.</title>
        <authorList>
            <person name="Morimoto D."/>
            <person name="Nakagawa S."/>
            <person name="Yoshida T."/>
            <person name="Sawayama S."/>
        </authorList>
    </citation>
    <scope>NUCLEOTIDE SEQUENCE [LARGE SCALE GENOMIC DNA]</scope>
    <source>
        <strain evidence="5 6">NIES-144</strain>
    </source>
</reference>
<dbReference type="Proteomes" id="UP000485058">
    <property type="component" value="Unassembled WGS sequence"/>
</dbReference>
<evidence type="ECO:0000256" key="3">
    <source>
        <dbReference type="PROSITE-ProRule" id="PRU00221"/>
    </source>
</evidence>
<organism evidence="5 6">
    <name type="scientific">Haematococcus lacustris</name>
    <name type="common">Green alga</name>
    <name type="synonym">Haematococcus pluvialis</name>
    <dbReference type="NCBI Taxonomy" id="44745"/>
    <lineage>
        <taxon>Eukaryota</taxon>
        <taxon>Viridiplantae</taxon>
        <taxon>Chlorophyta</taxon>
        <taxon>core chlorophytes</taxon>
        <taxon>Chlorophyceae</taxon>
        <taxon>CS clade</taxon>
        <taxon>Chlamydomonadales</taxon>
        <taxon>Haematococcaceae</taxon>
        <taxon>Haematococcus</taxon>
    </lineage>
</organism>
<dbReference type="Pfam" id="PF23409">
    <property type="entry name" value="Beta-prop_EML"/>
    <property type="match status" value="1"/>
</dbReference>
<accession>A0A699YP95</accession>
<sequence>MTRRAVDDGSGDVSPPEFSSVCAQVGVTVSDAEARALFRRFGYDTALPYERFAHMLLTQPARQLAEDLPTRKGAFTAGSSAQFNGKILYRHCRKPVYTPSDWDPGLAERSSDLPSARLVLDFVYGYQGKENTSQNLFYTSEGKLVYYTAGVGVVYQRPPVHHQHFFLGHSDDITALALCPAAAEVEGRQYPARCLVATGQVTSTEEGPCVCVWDSRLAATGSGPAATTEVARLKFDKEARGITALAFSPTGTRLAAVATDNQHTVYVYDWRKARLLSSGKGQMVVPTSLRSLSSICTYWAAWGQVYGVEWNPYEVSHNCPCAFVTFGRKHLKLWTCDAASTTWASKQLSFGKLPMQNVTSAQWLPPRSGSECLLVAGVANGSLYLYKGSAAIRCVAAHRPGPQVIQADGHPSFTGVRGLRVCKDNKVLLSGGADGVVLQWDVSDGSLAESRFAGPSMQLKSPFGAGDKALDYSPELQRIVVGTRHCDIIELTETST</sequence>
<dbReference type="InterPro" id="IPR005108">
    <property type="entry name" value="HELP"/>
</dbReference>
<name>A0A699YP95_HAELA</name>
<keyword evidence="6" id="KW-1185">Reference proteome</keyword>
<evidence type="ECO:0000313" key="6">
    <source>
        <dbReference type="Proteomes" id="UP000485058"/>
    </source>
</evidence>
<dbReference type="SUPFAM" id="SSF47473">
    <property type="entry name" value="EF-hand"/>
    <property type="match status" value="1"/>
</dbReference>
<dbReference type="PANTHER" id="PTHR13720">
    <property type="entry name" value="WD-40 REPEAT PROTEIN"/>
    <property type="match status" value="1"/>
</dbReference>
<dbReference type="SMART" id="SM00320">
    <property type="entry name" value="WD40"/>
    <property type="match status" value="3"/>
</dbReference>
<feature type="repeat" description="WD" evidence="3">
    <location>
        <begin position="416"/>
        <end position="450"/>
    </location>
</feature>
<dbReference type="EMBL" id="BLLF01000435">
    <property type="protein sequence ID" value="GFH11790.1"/>
    <property type="molecule type" value="Genomic_DNA"/>
</dbReference>
<dbReference type="InterPro" id="IPR015943">
    <property type="entry name" value="WD40/YVTN_repeat-like_dom_sf"/>
</dbReference>
<evidence type="ECO:0000256" key="2">
    <source>
        <dbReference type="ARBA" id="ARBA00022737"/>
    </source>
</evidence>
<evidence type="ECO:0000313" key="5">
    <source>
        <dbReference type="EMBL" id="GFH11790.1"/>
    </source>
</evidence>
<dbReference type="InterPro" id="IPR055439">
    <property type="entry name" value="Beta-prop_EML_1st"/>
</dbReference>
<dbReference type="InterPro" id="IPR001680">
    <property type="entry name" value="WD40_rpt"/>
</dbReference>
<feature type="non-terminal residue" evidence="5">
    <location>
        <position position="496"/>
    </location>
</feature>